<reference evidence="2 3" key="1">
    <citation type="submission" date="2017-02" db="EMBL/GenBank/DDBJ databases">
        <title>The new phylogeny of genus Mycobacterium.</title>
        <authorList>
            <person name="Tortoli E."/>
            <person name="Trovato A."/>
            <person name="Cirillo D.M."/>
        </authorList>
    </citation>
    <scope>NUCLEOTIDE SEQUENCE [LARGE SCALE GENOMIC DNA]</scope>
    <source>
        <strain evidence="2 3">DSM 44049</strain>
    </source>
</reference>
<dbReference type="Proteomes" id="UP000192739">
    <property type="component" value="Unassembled WGS sequence"/>
</dbReference>
<proteinExistence type="predicted"/>
<evidence type="ECO:0000256" key="1">
    <source>
        <dbReference type="SAM" id="MobiDB-lite"/>
    </source>
</evidence>
<accession>A0A1X0F7I3</accession>
<keyword evidence="3" id="KW-1185">Reference proteome</keyword>
<organism evidence="2 3">
    <name type="scientific">Mycobacterium intermedium</name>
    <dbReference type="NCBI Taxonomy" id="28445"/>
    <lineage>
        <taxon>Bacteria</taxon>
        <taxon>Bacillati</taxon>
        <taxon>Actinomycetota</taxon>
        <taxon>Actinomycetes</taxon>
        <taxon>Mycobacteriales</taxon>
        <taxon>Mycobacteriaceae</taxon>
        <taxon>Mycobacterium</taxon>
        <taxon>Mycobacterium simiae complex</taxon>
    </lineage>
</organism>
<protein>
    <submittedName>
        <fullName evidence="2">Uncharacterized protein</fullName>
    </submittedName>
</protein>
<dbReference type="EMBL" id="MVHT01000073">
    <property type="protein sequence ID" value="ORA97604.1"/>
    <property type="molecule type" value="Genomic_DNA"/>
</dbReference>
<feature type="region of interest" description="Disordered" evidence="1">
    <location>
        <begin position="1"/>
        <end position="67"/>
    </location>
</feature>
<dbReference type="AlphaFoldDB" id="A0A1X0F7I3"/>
<evidence type="ECO:0000313" key="3">
    <source>
        <dbReference type="Proteomes" id="UP000192739"/>
    </source>
</evidence>
<sequence>MTAVAEQPSAGATSAAGGSCASSTAETARADKTRGATCTTSHAGIHPGHAVASVAAEQPPGAAGLPG</sequence>
<evidence type="ECO:0000313" key="2">
    <source>
        <dbReference type="EMBL" id="ORA97604.1"/>
    </source>
</evidence>
<feature type="compositionally biased region" description="Low complexity" evidence="1">
    <location>
        <begin position="9"/>
        <end position="27"/>
    </location>
</feature>
<gene>
    <name evidence="2" type="ORF">BST27_22165</name>
</gene>
<name>A0A1X0F7I3_MYCIE</name>
<comment type="caution">
    <text evidence="2">The sequence shown here is derived from an EMBL/GenBank/DDBJ whole genome shotgun (WGS) entry which is preliminary data.</text>
</comment>